<dbReference type="InterPro" id="IPR003594">
    <property type="entry name" value="HATPase_dom"/>
</dbReference>
<evidence type="ECO:0000256" key="12">
    <source>
        <dbReference type="SAM" id="Phobius"/>
    </source>
</evidence>
<dbReference type="CDD" id="cd00075">
    <property type="entry name" value="HATPase"/>
    <property type="match status" value="1"/>
</dbReference>
<dbReference type="SUPFAM" id="SSF55785">
    <property type="entry name" value="PYP-like sensor domain (PAS domain)"/>
    <property type="match status" value="1"/>
</dbReference>
<keyword evidence="6" id="KW-0808">Transferase</keyword>
<keyword evidence="11 12" id="KW-0472">Membrane</keyword>
<dbReference type="SMART" id="SM00387">
    <property type="entry name" value="HATPase_c"/>
    <property type="match status" value="1"/>
</dbReference>
<name>A0A143DD51_9PROT</name>
<dbReference type="PANTHER" id="PTHR45453:SF1">
    <property type="entry name" value="PHOSPHATE REGULON SENSOR PROTEIN PHOR"/>
    <property type="match status" value="1"/>
</dbReference>
<feature type="domain" description="Histidine kinase" evidence="13">
    <location>
        <begin position="277"/>
        <end position="507"/>
    </location>
</feature>
<evidence type="ECO:0000256" key="11">
    <source>
        <dbReference type="ARBA" id="ARBA00023136"/>
    </source>
</evidence>
<dbReference type="FunFam" id="3.30.565.10:FF:000006">
    <property type="entry name" value="Sensor histidine kinase WalK"/>
    <property type="match status" value="1"/>
</dbReference>
<dbReference type="Proteomes" id="UP000076066">
    <property type="component" value="Chromosome"/>
</dbReference>
<evidence type="ECO:0000256" key="5">
    <source>
        <dbReference type="ARBA" id="ARBA00022553"/>
    </source>
</evidence>
<organism evidence="14 15">
    <name type="scientific">Haematospirillum jordaniae</name>
    <dbReference type="NCBI Taxonomy" id="1549855"/>
    <lineage>
        <taxon>Bacteria</taxon>
        <taxon>Pseudomonadati</taxon>
        <taxon>Pseudomonadota</taxon>
        <taxon>Alphaproteobacteria</taxon>
        <taxon>Rhodospirillales</taxon>
        <taxon>Novispirillaceae</taxon>
        <taxon>Haematospirillum</taxon>
    </lineage>
</organism>
<dbReference type="GO" id="GO:0005524">
    <property type="term" value="F:ATP binding"/>
    <property type="evidence" value="ECO:0007669"/>
    <property type="project" value="UniProtKB-KW"/>
</dbReference>
<comment type="catalytic activity">
    <reaction evidence="1">
        <text>ATP + protein L-histidine = ADP + protein N-phospho-L-histidine.</text>
        <dbReference type="EC" id="2.7.13.3"/>
    </reaction>
</comment>
<dbReference type="AlphaFoldDB" id="A0A143DD51"/>
<dbReference type="GO" id="GO:0005886">
    <property type="term" value="C:plasma membrane"/>
    <property type="evidence" value="ECO:0007669"/>
    <property type="project" value="UniProtKB-SubCell"/>
</dbReference>
<accession>A0A143DD51</accession>
<evidence type="ECO:0000256" key="3">
    <source>
        <dbReference type="ARBA" id="ARBA00012438"/>
    </source>
</evidence>
<keyword evidence="12" id="KW-1133">Transmembrane helix</keyword>
<keyword evidence="4" id="KW-1003">Cell membrane</keyword>
<keyword evidence="10" id="KW-0902">Two-component regulatory system</keyword>
<dbReference type="EMBL" id="CP014525">
    <property type="protein sequence ID" value="AMW34519.1"/>
    <property type="molecule type" value="Genomic_DNA"/>
</dbReference>
<evidence type="ECO:0000313" key="14">
    <source>
        <dbReference type="EMBL" id="AMW34519.1"/>
    </source>
</evidence>
<dbReference type="Pfam" id="PF02518">
    <property type="entry name" value="HATPase_c"/>
    <property type="match status" value="1"/>
</dbReference>
<dbReference type="CDD" id="cd00082">
    <property type="entry name" value="HisKA"/>
    <property type="match status" value="1"/>
</dbReference>
<dbReference type="SMART" id="SM00388">
    <property type="entry name" value="HisKA"/>
    <property type="match status" value="1"/>
</dbReference>
<keyword evidence="12" id="KW-0812">Transmembrane</keyword>
<dbReference type="InterPro" id="IPR036890">
    <property type="entry name" value="HATPase_C_sf"/>
</dbReference>
<feature type="transmembrane region" description="Helical" evidence="12">
    <location>
        <begin position="56"/>
        <end position="77"/>
    </location>
</feature>
<dbReference type="Pfam" id="PF00512">
    <property type="entry name" value="HisKA"/>
    <property type="match status" value="1"/>
</dbReference>
<dbReference type="InterPro" id="IPR035965">
    <property type="entry name" value="PAS-like_dom_sf"/>
</dbReference>
<proteinExistence type="predicted"/>
<evidence type="ECO:0000256" key="7">
    <source>
        <dbReference type="ARBA" id="ARBA00022741"/>
    </source>
</evidence>
<reference evidence="14 15" key="1">
    <citation type="submission" date="2016-02" db="EMBL/GenBank/DDBJ databases">
        <title>Complete Genome of H5569, the type strain of the newly described species Haematospirillium jordaniae.</title>
        <authorList>
            <person name="Nicholson A.C."/>
            <person name="Humrighouse B.W."/>
            <person name="Loparov V."/>
            <person name="McQuiston J.R."/>
        </authorList>
    </citation>
    <scope>NUCLEOTIDE SEQUENCE [LARGE SCALE GENOMIC DNA]</scope>
    <source>
        <strain evidence="14 15">H5569</strain>
    </source>
</reference>
<dbReference type="OrthoDB" id="9813151at2"/>
<keyword evidence="5" id="KW-0597">Phosphoprotein</keyword>
<dbReference type="FunFam" id="1.10.287.130:FF:000008">
    <property type="entry name" value="Two-component sensor histidine kinase"/>
    <property type="match status" value="1"/>
</dbReference>
<feature type="transmembrane region" description="Helical" evidence="12">
    <location>
        <begin position="83"/>
        <end position="111"/>
    </location>
</feature>
<dbReference type="PRINTS" id="PR00344">
    <property type="entry name" value="BCTRLSENSOR"/>
</dbReference>
<evidence type="ECO:0000256" key="9">
    <source>
        <dbReference type="ARBA" id="ARBA00022840"/>
    </source>
</evidence>
<dbReference type="InterPro" id="IPR005467">
    <property type="entry name" value="His_kinase_dom"/>
</dbReference>
<gene>
    <name evidence="14" type="ORF">AY555_04235</name>
</gene>
<evidence type="ECO:0000256" key="2">
    <source>
        <dbReference type="ARBA" id="ARBA00004236"/>
    </source>
</evidence>
<dbReference type="SUPFAM" id="SSF47384">
    <property type="entry name" value="Homodimeric domain of signal transducing histidine kinase"/>
    <property type="match status" value="1"/>
</dbReference>
<evidence type="ECO:0000256" key="8">
    <source>
        <dbReference type="ARBA" id="ARBA00022777"/>
    </source>
</evidence>
<sequence>MSPKFLFSGQSDPDHSVGSRILAGTVAVSHLQSASDQGLTMPEAHRSVSLSRCVRVALIGSVPPVAVLIGLVTLGRLPVGDALLSWLCIVVGLIILVRPFLADLAAVAACLRDDRLGEGSHHLPDLRFSETGRDIVQAAATLRSEIRQRLKQSKHMANLHGSLITNMPQPLMLVGQDQIVLTASPAAGTLFARDVVNRPLASVLRDPPVLEAVAGTLQSGVPRSLNLVVPSGPVERYFDLKIEPVPAPEGDRQAVLLFHDVTVLVRAEKMRADFVANASHELRTPLTGVIGFLETLNGPARDDSDARERFLGIMYQQALRMKRLIDDLMSLSQVELHEHAHPTEAVNLALVASDAVAALEPQAEERGISLVLDVPGSLPPVPGDADELSQVVQNLLTNAIRYGQDKKPVTIEIRVGGKPPPSMPRNGRDHCLSLTVRDHGVGIPREHIPRLTERFYRVDPVRSRQQGGTGLGLAIVKHIVNRHRGTLHIDSTPGQGSAFSVWLPYMEQHCRQTGKTD</sequence>
<keyword evidence="15" id="KW-1185">Reference proteome</keyword>
<dbReference type="PROSITE" id="PS50109">
    <property type="entry name" value="HIS_KIN"/>
    <property type="match status" value="1"/>
</dbReference>
<keyword evidence="8" id="KW-0418">Kinase</keyword>
<dbReference type="GO" id="GO:0000155">
    <property type="term" value="F:phosphorelay sensor kinase activity"/>
    <property type="evidence" value="ECO:0007669"/>
    <property type="project" value="InterPro"/>
</dbReference>
<dbReference type="InterPro" id="IPR003661">
    <property type="entry name" value="HisK_dim/P_dom"/>
</dbReference>
<dbReference type="GO" id="GO:0004721">
    <property type="term" value="F:phosphoprotein phosphatase activity"/>
    <property type="evidence" value="ECO:0007669"/>
    <property type="project" value="TreeGrafter"/>
</dbReference>
<dbReference type="SUPFAM" id="SSF55874">
    <property type="entry name" value="ATPase domain of HSP90 chaperone/DNA topoisomerase II/histidine kinase"/>
    <property type="match status" value="1"/>
</dbReference>
<keyword evidence="7" id="KW-0547">Nucleotide-binding</keyword>
<evidence type="ECO:0000256" key="10">
    <source>
        <dbReference type="ARBA" id="ARBA00023012"/>
    </source>
</evidence>
<dbReference type="GO" id="GO:0016036">
    <property type="term" value="P:cellular response to phosphate starvation"/>
    <property type="evidence" value="ECO:0007669"/>
    <property type="project" value="TreeGrafter"/>
</dbReference>
<keyword evidence="9" id="KW-0067">ATP-binding</keyword>
<protein>
    <recommendedName>
        <fullName evidence="3">histidine kinase</fullName>
        <ecNumber evidence="3">2.7.13.3</ecNumber>
    </recommendedName>
</protein>
<evidence type="ECO:0000313" key="15">
    <source>
        <dbReference type="Proteomes" id="UP000076066"/>
    </source>
</evidence>
<evidence type="ECO:0000259" key="13">
    <source>
        <dbReference type="PROSITE" id="PS50109"/>
    </source>
</evidence>
<dbReference type="EC" id="2.7.13.3" evidence="3"/>
<dbReference type="InterPro" id="IPR050351">
    <property type="entry name" value="BphY/WalK/GraS-like"/>
</dbReference>
<dbReference type="GeneID" id="53316359"/>
<evidence type="ECO:0000256" key="6">
    <source>
        <dbReference type="ARBA" id="ARBA00022679"/>
    </source>
</evidence>
<dbReference type="RefSeq" id="WP_066133868.1">
    <property type="nucleotide sequence ID" value="NZ_CP014525.1"/>
</dbReference>
<dbReference type="KEGG" id="hjo:AY555_04235"/>
<evidence type="ECO:0000256" key="4">
    <source>
        <dbReference type="ARBA" id="ARBA00022475"/>
    </source>
</evidence>
<dbReference type="InterPro" id="IPR036097">
    <property type="entry name" value="HisK_dim/P_sf"/>
</dbReference>
<dbReference type="InterPro" id="IPR004358">
    <property type="entry name" value="Sig_transdc_His_kin-like_C"/>
</dbReference>
<dbReference type="Gene3D" id="3.30.450.20">
    <property type="entry name" value="PAS domain"/>
    <property type="match status" value="1"/>
</dbReference>
<dbReference type="Gene3D" id="1.10.287.130">
    <property type="match status" value="1"/>
</dbReference>
<evidence type="ECO:0000256" key="1">
    <source>
        <dbReference type="ARBA" id="ARBA00000085"/>
    </source>
</evidence>
<comment type="subcellular location">
    <subcellularLocation>
        <location evidence="2">Cell membrane</location>
    </subcellularLocation>
</comment>
<dbReference type="STRING" id="1549855.AY555_04235"/>
<dbReference type="PANTHER" id="PTHR45453">
    <property type="entry name" value="PHOSPHATE REGULON SENSOR PROTEIN PHOR"/>
    <property type="match status" value="1"/>
</dbReference>
<dbReference type="Gene3D" id="3.30.565.10">
    <property type="entry name" value="Histidine kinase-like ATPase, C-terminal domain"/>
    <property type="match status" value="1"/>
</dbReference>